<dbReference type="GO" id="GO:0003677">
    <property type="term" value="F:DNA binding"/>
    <property type="evidence" value="ECO:0007669"/>
    <property type="project" value="UniProtKB-KW"/>
</dbReference>
<dbReference type="PROSITE" id="PS00622">
    <property type="entry name" value="HTH_LUXR_1"/>
    <property type="match status" value="1"/>
</dbReference>
<dbReference type="SMART" id="SM00448">
    <property type="entry name" value="REC"/>
    <property type="match status" value="1"/>
</dbReference>
<dbReference type="CDD" id="cd17535">
    <property type="entry name" value="REC_NarL-like"/>
    <property type="match status" value="1"/>
</dbReference>
<evidence type="ECO:0000256" key="2">
    <source>
        <dbReference type="ARBA" id="ARBA00023125"/>
    </source>
</evidence>
<dbReference type="PATRIC" id="fig|344882.3.peg.1568"/>
<dbReference type="InterPro" id="IPR011006">
    <property type="entry name" value="CheY-like_superfamily"/>
</dbReference>
<dbReference type="InterPro" id="IPR000792">
    <property type="entry name" value="Tscrpt_reg_LuxR_C"/>
</dbReference>
<dbReference type="PRINTS" id="PR00038">
    <property type="entry name" value="HTHLUXR"/>
</dbReference>
<evidence type="ECO:0000313" key="7">
    <source>
        <dbReference type="Proteomes" id="UP000052052"/>
    </source>
</evidence>
<gene>
    <name evidence="6" type="ORF">ABB29_01850</name>
</gene>
<dbReference type="CDD" id="cd06170">
    <property type="entry name" value="LuxR_C_like"/>
    <property type="match status" value="1"/>
</dbReference>
<dbReference type="SMART" id="SM00421">
    <property type="entry name" value="HTH_LUXR"/>
    <property type="match status" value="1"/>
</dbReference>
<comment type="caution">
    <text evidence="6">The sequence shown here is derived from an EMBL/GenBank/DDBJ whole genome shotgun (WGS) entry which is preliminary data.</text>
</comment>
<evidence type="ECO:0000256" key="3">
    <source>
        <dbReference type="PROSITE-ProRule" id="PRU00169"/>
    </source>
</evidence>
<dbReference type="EMBL" id="LDJL01000002">
    <property type="protein sequence ID" value="KRG71541.1"/>
    <property type="molecule type" value="Genomic_DNA"/>
</dbReference>
<keyword evidence="7" id="KW-1185">Reference proteome</keyword>
<evidence type="ECO:0000256" key="1">
    <source>
        <dbReference type="ARBA" id="ARBA00022553"/>
    </source>
</evidence>
<dbReference type="Proteomes" id="UP000052052">
    <property type="component" value="Unassembled WGS sequence"/>
</dbReference>
<dbReference type="InterPro" id="IPR058245">
    <property type="entry name" value="NreC/VraR/RcsB-like_REC"/>
</dbReference>
<dbReference type="PROSITE" id="PS50043">
    <property type="entry name" value="HTH_LUXR_2"/>
    <property type="match status" value="1"/>
</dbReference>
<feature type="modified residue" description="4-aspartylphosphate" evidence="3">
    <location>
        <position position="60"/>
    </location>
</feature>
<keyword evidence="2" id="KW-0238">DNA-binding</keyword>
<dbReference type="RefSeq" id="WP_057656921.1">
    <property type="nucleotide sequence ID" value="NZ_LDJL01000002.1"/>
</dbReference>
<dbReference type="STRING" id="344882.ABB29_01850"/>
<sequence>MATTDKPIRILVVDDHPLLREGIAGVIAGETDMQVVAEASDGEQALDAFRACLPDITLMDLQMPHRNGVDAIIAIRQQFPAARIIVLTTYSGDAQAMRALKAGAQGYLLKSTLRKELLGAIREVMAGRRRIPADVAGAIAEHAMDADLTAREIEILGSVAAGNSNKRIAAQLSISEETVKTHMKSVLSKLDANDRTHAVTIAIRRGILSL</sequence>
<organism evidence="6 7">
    <name type="scientific">Pseudoxanthomonas dokdonensis</name>
    <dbReference type="NCBI Taxonomy" id="344882"/>
    <lineage>
        <taxon>Bacteria</taxon>
        <taxon>Pseudomonadati</taxon>
        <taxon>Pseudomonadota</taxon>
        <taxon>Gammaproteobacteria</taxon>
        <taxon>Lysobacterales</taxon>
        <taxon>Lysobacteraceae</taxon>
        <taxon>Pseudoxanthomonas</taxon>
    </lineage>
</organism>
<dbReference type="Pfam" id="PF00196">
    <property type="entry name" value="GerE"/>
    <property type="match status" value="1"/>
</dbReference>
<dbReference type="InterPro" id="IPR039420">
    <property type="entry name" value="WalR-like"/>
</dbReference>
<accession>A0A0R0CPM5</accession>
<feature type="domain" description="Response regulatory" evidence="5">
    <location>
        <begin position="9"/>
        <end position="125"/>
    </location>
</feature>
<dbReference type="SUPFAM" id="SSF46894">
    <property type="entry name" value="C-terminal effector domain of the bipartite response regulators"/>
    <property type="match status" value="1"/>
</dbReference>
<name>A0A0R0CPM5_9GAMM</name>
<dbReference type="InterPro" id="IPR001789">
    <property type="entry name" value="Sig_transdc_resp-reg_receiver"/>
</dbReference>
<keyword evidence="1 3" id="KW-0597">Phosphoprotein</keyword>
<dbReference type="GO" id="GO:0006355">
    <property type="term" value="P:regulation of DNA-templated transcription"/>
    <property type="evidence" value="ECO:0007669"/>
    <property type="project" value="InterPro"/>
</dbReference>
<evidence type="ECO:0000259" key="5">
    <source>
        <dbReference type="PROSITE" id="PS50110"/>
    </source>
</evidence>
<dbReference type="Gene3D" id="3.40.50.2300">
    <property type="match status" value="1"/>
</dbReference>
<dbReference type="PANTHER" id="PTHR43214">
    <property type="entry name" value="TWO-COMPONENT RESPONSE REGULATOR"/>
    <property type="match status" value="1"/>
</dbReference>
<dbReference type="AlphaFoldDB" id="A0A0R0CPM5"/>
<dbReference type="InterPro" id="IPR016032">
    <property type="entry name" value="Sig_transdc_resp-reg_C-effctor"/>
</dbReference>
<dbReference type="PROSITE" id="PS50110">
    <property type="entry name" value="RESPONSE_REGULATORY"/>
    <property type="match status" value="1"/>
</dbReference>
<evidence type="ECO:0000259" key="4">
    <source>
        <dbReference type="PROSITE" id="PS50043"/>
    </source>
</evidence>
<dbReference type="SUPFAM" id="SSF52172">
    <property type="entry name" value="CheY-like"/>
    <property type="match status" value="1"/>
</dbReference>
<feature type="domain" description="HTH luxR-type" evidence="4">
    <location>
        <begin position="141"/>
        <end position="206"/>
    </location>
</feature>
<evidence type="ECO:0000313" key="6">
    <source>
        <dbReference type="EMBL" id="KRG71541.1"/>
    </source>
</evidence>
<dbReference type="PANTHER" id="PTHR43214:SF43">
    <property type="entry name" value="TWO-COMPONENT RESPONSE REGULATOR"/>
    <property type="match status" value="1"/>
</dbReference>
<dbReference type="GO" id="GO:0000160">
    <property type="term" value="P:phosphorelay signal transduction system"/>
    <property type="evidence" value="ECO:0007669"/>
    <property type="project" value="InterPro"/>
</dbReference>
<reference evidence="6 7" key="1">
    <citation type="submission" date="2015-05" db="EMBL/GenBank/DDBJ databases">
        <title>Genome sequencing and analysis of members of genus Stenotrophomonas.</title>
        <authorList>
            <person name="Patil P.P."/>
            <person name="Midha S."/>
            <person name="Patil P.B."/>
        </authorList>
    </citation>
    <scope>NUCLEOTIDE SEQUENCE [LARGE SCALE GENOMIC DNA]</scope>
    <source>
        <strain evidence="6 7">DSM 21858</strain>
    </source>
</reference>
<protein>
    <submittedName>
        <fullName evidence="6">LuxR family transcriptional regulator</fullName>
    </submittedName>
</protein>
<dbReference type="OrthoDB" id="9796655at2"/>
<dbReference type="Pfam" id="PF00072">
    <property type="entry name" value="Response_reg"/>
    <property type="match status" value="1"/>
</dbReference>
<proteinExistence type="predicted"/>